<reference evidence="2 3" key="1">
    <citation type="submission" date="2022-11" db="EMBL/GenBank/DDBJ databases">
        <title>Minimal conservation of predation-associated metabolite biosynthetic gene clusters underscores biosynthetic potential of Myxococcota including descriptions for ten novel species: Archangium lansinium sp. nov., Myxococcus landrumus sp. nov., Nannocystis bai.</title>
        <authorList>
            <person name="Ahearne A."/>
            <person name="Stevens C."/>
            <person name="Dowd S."/>
        </authorList>
    </citation>
    <scope>NUCLEOTIDE SEQUENCE [LARGE SCALE GENOMIC DNA]</scope>
    <source>
        <strain evidence="2 3">NCWAL01</strain>
    </source>
</reference>
<accession>A0ABT5DIV5</accession>
<comment type="caution">
    <text evidence="2">The sequence shown here is derived from an EMBL/GenBank/DDBJ whole genome shotgun (WGS) entry which is preliminary data.</text>
</comment>
<evidence type="ECO:0000256" key="1">
    <source>
        <dbReference type="SAM" id="MobiDB-lite"/>
    </source>
</evidence>
<gene>
    <name evidence="2" type="ORF">POL68_27665</name>
</gene>
<keyword evidence="3" id="KW-1185">Reference proteome</keyword>
<dbReference type="Proteomes" id="UP001221838">
    <property type="component" value="Unassembled WGS sequence"/>
</dbReference>
<evidence type="ECO:0000313" key="2">
    <source>
        <dbReference type="EMBL" id="MDC0712276.1"/>
    </source>
</evidence>
<evidence type="ECO:0000313" key="3">
    <source>
        <dbReference type="Proteomes" id="UP001221838"/>
    </source>
</evidence>
<organism evidence="2 3">
    <name type="scientific">Stigmatella ashevillensis</name>
    <dbReference type="NCBI Taxonomy" id="2995309"/>
    <lineage>
        <taxon>Bacteria</taxon>
        <taxon>Pseudomonadati</taxon>
        <taxon>Myxococcota</taxon>
        <taxon>Myxococcia</taxon>
        <taxon>Myxococcales</taxon>
        <taxon>Cystobacterineae</taxon>
        <taxon>Archangiaceae</taxon>
        <taxon>Stigmatella</taxon>
    </lineage>
</organism>
<dbReference type="EMBL" id="JAQNDM010000002">
    <property type="protein sequence ID" value="MDC0712276.1"/>
    <property type="molecule type" value="Genomic_DNA"/>
</dbReference>
<feature type="compositionally biased region" description="Basic and acidic residues" evidence="1">
    <location>
        <begin position="185"/>
        <end position="197"/>
    </location>
</feature>
<feature type="region of interest" description="Disordered" evidence="1">
    <location>
        <begin position="158"/>
        <end position="214"/>
    </location>
</feature>
<protein>
    <submittedName>
        <fullName evidence="2">Cell wall protein</fullName>
    </submittedName>
</protein>
<name>A0ABT5DIV5_9BACT</name>
<proteinExistence type="predicted"/>
<sequence>MSFEKPLRELIRVELEAQLRPLQKSITGLEKRLGHIETLRSMAARLAPLAAYQGLKVALPPARGPVKAAPVKAAPAKAAPVKAAPAKAAPAKAAAVSAKAAPAKAAAVSAKAAPAKAAVVPSAHACAVIGCKRPSRSKGYCSAHYQKLRLLIRTNRRPADWNDDAPPQSAKDVKLPRGRAAAQERQAEPQKPKEPPKPKAWVRKKGAPGLVSLH</sequence>